<comment type="similarity">
    <text evidence="2">Belongs to the bacterial diacylglycerol kinase family.</text>
</comment>
<feature type="binding site" evidence="16">
    <location>
        <position position="63"/>
    </location>
    <ligand>
        <name>substrate</name>
    </ligand>
</feature>
<accession>A0A6I6GML0</accession>
<feature type="binding site" evidence="17">
    <location>
        <position position="10"/>
    </location>
    <ligand>
        <name>ATP</name>
        <dbReference type="ChEBI" id="CHEBI:30616"/>
    </ligand>
</feature>
<dbReference type="GO" id="GO:0005886">
    <property type="term" value="C:plasma membrane"/>
    <property type="evidence" value="ECO:0007669"/>
    <property type="project" value="UniProtKB-SubCell"/>
</dbReference>
<keyword evidence="21" id="KW-1185">Reference proteome</keyword>
<sequence length="118" mass="13078">MKRFINRVQYALQGWTAFFAKETHGQIQLIVAIIVVATGFYFSISTTEWMLLLLCIGLVLALEMVNTAVEKLADRVHPDHHPQIGLVKDVAAGAVLWASVISVVIGLMIFIPYVKALL</sequence>
<keyword evidence="5" id="KW-0808">Transferase</keyword>
<evidence type="ECO:0000256" key="12">
    <source>
        <dbReference type="ARBA" id="ARBA00023136"/>
    </source>
</evidence>
<dbReference type="PANTHER" id="PTHR34299:SF1">
    <property type="entry name" value="DIACYLGLYCEROL KINASE"/>
    <property type="match status" value="1"/>
</dbReference>
<reference evidence="20 21" key="1">
    <citation type="submission" date="2019-11" db="EMBL/GenBank/DDBJ databases">
        <authorList>
            <person name="Im W.T."/>
        </authorList>
    </citation>
    <scope>NUCLEOTIDE SEQUENCE [LARGE SCALE GENOMIC DNA]</scope>
    <source>
        <strain evidence="20 21">SB-02</strain>
    </source>
</reference>
<keyword evidence="18" id="KW-0460">Magnesium</keyword>
<evidence type="ECO:0000256" key="10">
    <source>
        <dbReference type="ARBA" id="ARBA00022989"/>
    </source>
</evidence>
<dbReference type="GO" id="GO:0005524">
    <property type="term" value="F:ATP binding"/>
    <property type="evidence" value="ECO:0007669"/>
    <property type="project" value="UniProtKB-KW"/>
</dbReference>
<keyword evidence="14" id="KW-1208">Phospholipid metabolism</keyword>
<dbReference type="KEGG" id="fls:GLV81_17985"/>
<dbReference type="AlphaFoldDB" id="A0A6I6GML0"/>
<keyword evidence="9 17" id="KW-0067">ATP-binding</keyword>
<evidence type="ECO:0000256" key="18">
    <source>
        <dbReference type="PIRSR" id="PIRSR600829-4"/>
    </source>
</evidence>
<feature type="binding site" evidence="18">
    <location>
        <position position="70"/>
    </location>
    <ligand>
        <name>a divalent metal cation</name>
        <dbReference type="ChEBI" id="CHEBI:60240"/>
    </ligand>
</feature>
<dbReference type="Gene3D" id="1.10.287.3610">
    <property type="match status" value="1"/>
</dbReference>
<dbReference type="InterPro" id="IPR033717">
    <property type="entry name" value="UDPK"/>
</dbReference>
<feature type="active site" description="Proton acceptor" evidence="15">
    <location>
        <position position="63"/>
    </location>
</feature>
<dbReference type="InterPro" id="IPR000829">
    <property type="entry name" value="DAGK"/>
</dbReference>
<evidence type="ECO:0000256" key="7">
    <source>
        <dbReference type="ARBA" id="ARBA00022741"/>
    </source>
</evidence>
<organism evidence="20 21">
    <name type="scientific">Phnomibacter ginsenosidimutans</name>
    <dbReference type="NCBI Taxonomy" id="2676868"/>
    <lineage>
        <taxon>Bacteria</taxon>
        <taxon>Pseudomonadati</taxon>
        <taxon>Bacteroidota</taxon>
        <taxon>Chitinophagia</taxon>
        <taxon>Chitinophagales</taxon>
        <taxon>Chitinophagaceae</taxon>
        <taxon>Phnomibacter</taxon>
    </lineage>
</organism>
<feature type="transmembrane region" description="Helical" evidence="19">
    <location>
        <begin position="90"/>
        <end position="114"/>
    </location>
</feature>
<evidence type="ECO:0000256" key="14">
    <source>
        <dbReference type="ARBA" id="ARBA00023264"/>
    </source>
</evidence>
<keyword evidence="13" id="KW-0594">Phospholipid biosynthesis</keyword>
<evidence type="ECO:0000256" key="5">
    <source>
        <dbReference type="ARBA" id="ARBA00022679"/>
    </source>
</evidence>
<evidence type="ECO:0000256" key="2">
    <source>
        <dbReference type="ARBA" id="ARBA00005967"/>
    </source>
</evidence>
<evidence type="ECO:0000313" key="21">
    <source>
        <dbReference type="Proteomes" id="UP000426027"/>
    </source>
</evidence>
<dbReference type="GO" id="GO:0008654">
    <property type="term" value="P:phospholipid biosynthetic process"/>
    <property type="evidence" value="ECO:0007669"/>
    <property type="project" value="UniProtKB-KW"/>
</dbReference>
<feature type="binding site" evidence="16">
    <location>
        <position position="3"/>
    </location>
    <ligand>
        <name>substrate</name>
    </ligand>
</feature>
<name>A0A6I6GML0_9BACT</name>
<evidence type="ECO:0000256" key="6">
    <source>
        <dbReference type="ARBA" id="ARBA00022692"/>
    </source>
</evidence>
<dbReference type="EMBL" id="CP046566">
    <property type="protein sequence ID" value="QGW29755.1"/>
    <property type="molecule type" value="Genomic_DNA"/>
</dbReference>
<evidence type="ECO:0000256" key="3">
    <source>
        <dbReference type="ARBA" id="ARBA00022475"/>
    </source>
</evidence>
<keyword evidence="11" id="KW-0443">Lipid metabolism</keyword>
<feature type="binding site" evidence="18">
    <location>
        <position position="22"/>
    </location>
    <ligand>
        <name>a divalent metal cation</name>
        <dbReference type="ChEBI" id="CHEBI:60240"/>
    </ligand>
</feature>
<dbReference type="Pfam" id="PF01219">
    <property type="entry name" value="DAGK_prokar"/>
    <property type="match status" value="1"/>
</dbReference>
<comment type="subcellular location">
    <subcellularLocation>
        <location evidence="1">Cell membrane</location>
        <topology evidence="1">Multi-pass membrane protein</topology>
    </subcellularLocation>
</comment>
<keyword evidence="7 17" id="KW-0547">Nucleotide-binding</keyword>
<feature type="binding site" evidence="17">
    <location>
        <position position="22"/>
    </location>
    <ligand>
        <name>ATP</name>
        <dbReference type="ChEBI" id="CHEBI:30616"/>
    </ligand>
</feature>
<keyword evidence="8 20" id="KW-0418">Kinase</keyword>
<keyword evidence="18" id="KW-0479">Metal-binding</keyword>
<proteinExistence type="inferred from homology"/>
<keyword evidence="10 19" id="KW-1133">Transmembrane helix</keyword>
<dbReference type="InterPro" id="IPR036945">
    <property type="entry name" value="DAGK_sf"/>
</dbReference>
<dbReference type="RefSeq" id="WP_157480255.1">
    <property type="nucleotide sequence ID" value="NZ_CP046566.1"/>
</dbReference>
<keyword evidence="3" id="KW-1003">Cell membrane</keyword>
<evidence type="ECO:0000256" key="4">
    <source>
        <dbReference type="ARBA" id="ARBA00022516"/>
    </source>
</evidence>
<comment type="cofactor">
    <cofactor evidence="18">
        <name>Mg(2+)</name>
        <dbReference type="ChEBI" id="CHEBI:18420"/>
    </cofactor>
    <text evidence="18">Mn(2+), Zn(2+), Cd(2+) and Co(2+) support activity to lesser extents.</text>
</comment>
<protein>
    <submittedName>
        <fullName evidence="20">Diacylglycerol kinase</fullName>
    </submittedName>
</protein>
<gene>
    <name evidence="20" type="ORF">GLV81_17985</name>
</gene>
<dbReference type="Proteomes" id="UP000426027">
    <property type="component" value="Chromosome"/>
</dbReference>
<feature type="binding site" evidence="17">
    <location>
        <position position="70"/>
    </location>
    <ligand>
        <name>ATP</name>
        <dbReference type="ChEBI" id="CHEBI:30616"/>
    </ligand>
</feature>
<evidence type="ECO:0000256" key="17">
    <source>
        <dbReference type="PIRSR" id="PIRSR600829-3"/>
    </source>
</evidence>
<dbReference type="GO" id="GO:0046872">
    <property type="term" value="F:metal ion binding"/>
    <property type="evidence" value="ECO:0007669"/>
    <property type="project" value="UniProtKB-KW"/>
</dbReference>
<feature type="binding site" evidence="17">
    <location>
        <position position="3"/>
    </location>
    <ligand>
        <name>ATP</name>
        <dbReference type="ChEBI" id="CHEBI:30616"/>
    </ligand>
</feature>
<feature type="transmembrane region" description="Helical" evidence="19">
    <location>
        <begin position="27"/>
        <end position="44"/>
    </location>
</feature>
<evidence type="ECO:0000256" key="15">
    <source>
        <dbReference type="PIRSR" id="PIRSR600829-1"/>
    </source>
</evidence>
<evidence type="ECO:0000313" key="20">
    <source>
        <dbReference type="EMBL" id="QGW29755.1"/>
    </source>
</evidence>
<feature type="transmembrane region" description="Helical" evidence="19">
    <location>
        <begin position="50"/>
        <end position="69"/>
    </location>
</feature>
<dbReference type="CDD" id="cd14265">
    <property type="entry name" value="UDPK_IM_like"/>
    <property type="match status" value="1"/>
</dbReference>
<evidence type="ECO:0000256" key="11">
    <source>
        <dbReference type="ARBA" id="ARBA00023098"/>
    </source>
</evidence>
<keyword evidence="6 19" id="KW-0812">Transmembrane</keyword>
<evidence type="ECO:0000256" key="1">
    <source>
        <dbReference type="ARBA" id="ARBA00004651"/>
    </source>
</evidence>
<keyword evidence="4" id="KW-0444">Lipid biosynthesis</keyword>
<evidence type="ECO:0000256" key="16">
    <source>
        <dbReference type="PIRSR" id="PIRSR600829-2"/>
    </source>
</evidence>
<keyword evidence="12 19" id="KW-0472">Membrane</keyword>
<dbReference type="PANTHER" id="PTHR34299">
    <property type="entry name" value="DIACYLGLYCEROL KINASE"/>
    <property type="match status" value="1"/>
</dbReference>
<evidence type="ECO:0000256" key="13">
    <source>
        <dbReference type="ARBA" id="ARBA00023209"/>
    </source>
</evidence>
<dbReference type="GO" id="GO:0016301">
    <property type="term" value="F:kinase activity"/>
    <property type="evidence" value="ECO:0007669"/>
    <property type="project" value="UniProtKB-KW"/>
</dbReference>
<feature type="binding site" evidence="17">
    <location>
        <begin position="88"/>
        <end position="89"/>
    </location>
    <ligand>
        <name>ATP</name>
        <dbReference type="ChEBI" id="CHEBI:30616"/>
    </ligand>
</feature>
<evidence type="ECO:0000256" key="19">
    <source>
        <dbReference type="SAM" id="Phobius"/>
    </source>
</evidence>
<evidence type="ECO:0000256" key="8">
    <source>
        <dbReference type="ARBA" id="ARBA00022777"/>
    </source>
</evidence>
<evidence type="ECO:0000256" key="9">
    <source>
        <dbReference type="ARBA" id="ARBA00022840"/>
    </source>
</evidence>